<evidence type="ECO:0000313" key="1">
    <source>
        <dbReference type="EMBL" id="SZD71162.1"/>
    </source>
</evidence>
<evidence type="ECO:0000313" key="2">
    <source>
        <dbReference type="Proteomes" id="UP000262142"/>
    </source>
</evidence>
<organism evidence="1 2">
    <name type="scientific">Candidatus Ornithobacterium hominis</name>
    <dbReference type="NCBI Taxonomy" id="2497989"/>
    <lineage>
        <taxon>Bacteria</taxon>
        <taxon>Pseudomonadati</taxon>
        <taxon>Bacteroidota</taxon>
        <taxon>Flavobacteriia</taxon>
        <taxon>Flavobacteriales</taxon>
        <taxon>Weeksellaceae</taxon>
        <taxon>Ornithobacterium</taxon>
    </lineage>
</organism>
<sequence length="171" mass="20260">MEIKNRVANSGLITIDLEELYRREEAEWADFDLKNFLLEDVLLKEKNFREELKGFCWNDFRGKFVHLYCSADAILPGWAFLLPLTYLQPVAKKVVFTHKENLDPLNEVLKFLIENLDPQRFKNERVIIKGCNKLKIQQERYLDLVQKIQPYVKSLMYGEACSTVPLYKRKN</sequence>
<dbReference type="Proteomes" id="UP000262142">
    <property type="component" value="Unassembled WGS sequence"/>
</dbReference>
<proteinExistence type="predicted"/>
<dbReference type="RefSeq" id="WP_119058820.1">
    <property type="nucleotide sequence ID" value="NZ_OX579588.1"/>
</dbReference>
<dbReference type="AlphaFoldDB" id="A0A383TU12"/>
<reference evidence="1 2" key="1">
    <citation type="submission" date="2018-09" db="EMBL/GenBank/DDBJ databases">
        <authorList>
            <consortium name="Pathogen Informatics"/>
        </authorList>
    </citation>
    <scope>NUCLEOTIDE SEQUENCE [LARGE SCALE GENOMIC DNA]</scope>
    <source>
        <strain evidence="1 2">OH-22767</strain>
    </source>
</reference>
<accession>A0A383TU12</accession>
<dbReference type="OrthoDB" id="9803040at2"/>
<dbReference type="EMBL" id="UNSC01000001">
    <property type="protein sequence ID" value="SZD71162.1"/>
    <property type="molecule type" value="Genomic_DNA"/>
</dbReference>
<dbReference type="Pfam" id="PF10652">
    <property type="entry name" value="DUF2480"/>
    <property type="match status" value="1"/>
</dbReference>
<name>A0A383TU12_9FLAO</name>
<gene>
    <name evidence="1" type="ORF">SAMEA104719789_00257</name>
</gene>
<protein>
    <submittedName>
        <fullName evidence="1">Protein of uncharacterized function (DUF2480)</fullName>
    </submittedName>
</protein>
<keyword evidence="2" id="KW-1185">Reference proteome</keyword>
<dbReference type="InterPro" id="IPR018914">
    <property type="entry name" value="DUF2480"/>
</dbReference>